<evidence type="ECO:0000313" key="1">
    <source>
        <dbReference type="EMBL" id="MFC3985194.1"/>
    </source>
</evidence>
<organism evidence="1 2">
    <name type="scientific">Streptosporangium jomthongense</name>
    <dbReference type="NCBI Taxonomy" id="1193683"/>
    <lineage>
        <taxon>Bacteria</taxon>
        <taxon>Bacillati</taxon>
        <taxon>Actinomycetota</taxon>
        <taxon>Actinomycetes</taxon>
        <taxon>Streptosporangiales</taxon>
        <taxon>Streptosporangiaceae</taxon>
        <taxon>Streptosporangium</taxon>
    </lineage>
</organism>
<keyword evidence="2" id="KW-1185">Reference proteome</keyword>
<protein>
    <submittedName>
        <fullName evidence="1">Uncharacterized protein</fullName>
    </submittedName>
</protein>
<dbReference type="EMBL" id="JBHSBC010000043">
    <property type="protein sequence ID" value="MFC3985194.1"/>
    <property type="molecule type" value="Genomic_DNA"/>
</dbReference>
<comment type="caution">
    <text evidence="1">The sequence shown here is derived from an EMBL/GenBank/DDBJ whole genome shotgun (WGS) entry which is preliminary data.</text>
</comment>
<reference evidence="2" key="1">
    <citation type="journal article" date="2019" name="Int. J. Syst. Evol. Microbiol.">
        <title>The Global Catalogue of Microorganisms (GCM) 10K type strain sequencing project: providing services to taxonomists for standard genome sequencing and annotation.</title>
        <authorList>
            <consortium name="The Broad Institute Genomics Platform"/>
            <consortium name="The Broad Institute Genome Sequencing Center for Infectious Disease"/>
            <person name="Wu L."/>
            <person name="Ma J."/>
        </authorList>
    </citation>
    <scope>NUCLEOTIDE SEQUENCE [LARGE SCALE GENOMIC DNA]</scope>
    <source>
        <strain evidence="2">TBRC 7912</strain>
    </source>
</reference>
<dbReference type="Proteomes" id="UP001595698">
    <property type="component" value="Unassembled WGS sequence"/>
</dbReference>
<evidence type="ECO:0000313" key="2">
    <source>
        <dbReference type="Proteomes" id="UP001595698"/>
    </source>
</evidence>
<accession>A0ABV8FA84</accession>
<name>A0ABV8FA84_9ACTN</name>
<dbReference type="RefSeq" id="WP_386195236.1">
    <property type="nucleotide sequence ID" value="NZ_JBHSBC010000043.1"/>
</dbReference>
<gene>
    <name evidence="1" type="ORF">ACFOYY_34050</name>
</gene>
<sequence length="191" mass="21949">MRRAKSEQTKPYSVALWLIRAFALDEADQHREGEYEDVAWGPYNDLTAVLHEWQDASALPQQSFLLVEWLAVELHAYLRIQYGDQVERYLIDFGDQVAQAQQHDHPAGPTAIAILSEAGADDAECRTRMARPYAAYLRDGHQVEDAREVVLTFALWAGATLAELMRYDDQRITSYVEARRDDWHVPEEEKS</sequence>
<proteinExistence type="predicted"/>